<feature type="transmembrane region" description="Helical" evidence="3">
    <location>
        <begin position="211"/>
        <end position="229"/>
    </location>
</feature>
<dbReference type="SUPFAM" id="SSF103473">
    <property type="entry name" value="MFS general substrate transporter"/>
    <property type="match status" value="1"/>
</dbReference>
<organism evidence="4 5">
    <name type="scientific">Rhizodiscina lignyota</name>
    <dbReference type="NCBI Taxonomy" id="1504668"/>
    <lineage>
        <taxon>Eukaryota</taxon>
        <taxon>Fungi</taxon>
        <taxon>Dikarya</taxon>
        <taxon>Ascomycota</taxon>
        <taxon>Pezizomycotina</taxon>
        <taxon>Dothideomycetes</taxon>
        <taxon>Pleosporomycetidae</taxon>
        <taxon>Aulographales</taxon>
        <taxon>Rhizodiscinaceae</taxon>
        <taxon>Rhizodiscina</taxon>
    </lineage>
</organism>
<comment type="similarity">
    <text evidence="2">Belongs to the major facilitator superfamily. Monocarboxylate porter (TC 2.A.1.13) family.</text>
</comment>
<comment type="caution">
    <text evidence="4">The sequence shown here is derived from an EMBL/GenBank/DDBJ whole genome shotgun (WGS) entry which is preliminary data.</text>
</comment>
<feature type="transmembrane region" description="Helical" evidence="3">
    <location>
        <begin position="46"/>
        <end position="66"/>
    </location>
</feature>
<keyword evidence="3" id="KW-0472">Membrane</keyword>
<comment type="subcellular location">
    <subcellularLocation>
        <location evidence="1">Membrane</location>
        <topology evidence="1">Multi-pass membrane protein</topology>
    </subcellularLocation>
</comment>
<dbReference type="GO" id="GO:0016020">
    <property type="term" value="C:membrane"/>
    <property type="evidence" value="ECO:0007669"/>
    <property type="project" value="UniProtKB-SubCell"/>
</dbReference>
<dbReference type="PANTHER" id="PTHR11360:SF287">
    <property type="entry name" value="MFS MONOCARBOXYLATE TRANSPORTER"/>
    <property type="match status" value="1"/>
</dbReference>
<evidence type="ECO:0000313" key="5">
    <source>
        <dbReference type="Proteomes" id="UP000799772"/>
    </source>
</evidence>
<dbReference type="GO" id="GO:0022857">
    <property type="term" value="F:transmembrane transporter activity"/>
    <property type="evidence" value="ECO:0007669"/>
    <property type="project" value="InterPro"/>
</dbReference>
<feature type="transmembrane region" description="Helical" evidence="3">
    <location>
        <begin position="143"/>
        <end position="163"/>
    </location>
</feature>
<gene>
    <name evidence="4" type="ORF">NA57DRAFT_32116</name>
</gene>
<feature type="transmembrane region" description="Helical" evidence="3">
    <location>
        <begin position="416"/>
        <end position="436"/>
    </location>
</feature>
<dbReference type="EMBL" id="ML978122">
    <property type="protein sequence ID" value="KAF2103269.1"/>
    <property type="molecule type" value="Genomic_DNA"/>
</dbReference>
<sequence>MSQQHELELQEVTATLEAPPPGLDSVQHPEALHAIPSLPRADGGTAAWRMLLAAFVFEALLWGFPLSFGVFQNYYSQLPEFKGDPFIAVVGTTASGISYMAAPLVIPFIKRFSVYRRYMIWIGWPLCLLALVAGSFARTLATLIVTQGVMYGVGFTIFYYPIISMVNEYWVARRGMAYGILCSASGVSGAVMPFCIDALLRRYGYPTTLRAMAIGLFVGTGPLIFFLRGRAPEEGAASRTDWSFLKAPRFWIYSVSNFAMGLGYFFPSLYLPSYASSNGLSPTHGAILLAMMSVSQVLGQMSFGYLSDGKLPLNLLATSSTLIAAAAVYGCWGVAHSFSVLVVFSLFYGFFGAGYTALWGRMGTAVSSESTGAFAAFGFLNFGKGIGNMLAGPVGGALLKEMVRVGSYGTAKYESVILFTGSCMIVSSATVALCYFRNLR</sequence>
<proteinExistence type="inferred from homology"/>
<feature type="transmembrane region" description="Helical" evidence="3">
    <location>
        <begin position="175"/>
        <end position="199"/>
    </location>
</feature>
<evidence type="ECO:0000256" key="1">
    <source>
        <dbReference type="ARBA" id="ARBA00004141"/>
    </source>
</evidence>
<dbReference type="AlphaFoldDB" id="A0A9P4MF63"/>
<feature type="transmembrane region" description="Helical" evidence="3">
    <location>
        <begin position="341"/>
        <end position="360"/>
    </location>
</feature>
<accession>A0A9P4MF63</accession>
<evidence type="ECO:0000256" key="3">
    <source>
        <dbReference type="SAM" id="Phobius"/>
    </source>
</evidence>
<feature type="transmembrane region" description="Helical" evidence="3">
    <location>
        <begin position="313"/>
        <end position="335"/>
    </location>
</feature>
<keyword evidence="3" id="KW-0812">Transmembrane</keyword>
<feature type="transmembrane region" description="Helical" evidence="3">
    <location>
        <begin position="286"/>
        <end position="306"/>
    </location>
</feature>
<dbReference type="Proteomes" id="UP000799772">
    <property type="component" value="Unassembled WGS sequence"/>
</dbReference>
<dbReference type="Gene3D" id="1.20.1250.20">
    <property type="entry name" value="MFS general substrate transporter like domains"/>
    <property type="match status" value="2"/>
</dbReference>
<evidence type="ECO:0000313" key="4">
    <source>
        <dbReference type="EMBL" id="KAF2103269.1"/>
    </source>
</evidence>
<feature type="transmembrane region" description="Helical" evidence="3">
    <location>
        <begin position="86"/>
        <end position="106"/>
    </location>
</feature>
<name>A0A9P4MF63_9PEZI</name>
<keyword evidence="5" id="KW-1185">Reference proteome</keyword>
<dbReference type="OrthoDB" id="2213137at2759"/>
<reference evidence="4" key="1">
    <citation type="journal article" date="2020" name="Stud. Mycol.">
        <title>101 Dothideomycetes genomes: a test case for predicting lifestyles and emergence of pathogens.</title>
        <authorList>
            <person name="Haridas S."/>
            <person name="Albert R."/>
            <person name="Binder M."/>
            <person name="Bloem J."/>
            <person name="Labutti K."/>
            <person name="Salamov A."/>
            <person name="Andreopoulos B."/>
            <person name="Baker S."/>
            <person name="Barry K."/>
            <person name="Bills G."/>
            <person name="Bluhm B."/>
            <person name="Cannon C."/>
            <person name="Castanera R."/>
            <person name="Culley D."/>
            <person name="Daum C."/>
            <person name="Ezra D."/>
            <person name="Gonzalez J."/>
            <person name="Henrissat B."/>
            <person name="Kuo A."/>
            <person name="Liang C."/>
            <person name="Lipzen A."/>
            <person name="Lutzoni F."/>
            <person name="Magnuson J."/>
            <person name="Mondo S."/>
            <person name="Nolan M."/>
            <person name="Ohm R."/>
            <person name="Pangilinan J."/>
            <person name="Park H.-J."/>
            <person name="Ramirez L."/>
            <person name="Alfaro M."/>
            <person name="Sun H."/>
            <person name="Tritt A."/>
            <person name="Yoshinaga Y."/>
            <person name="Zwiers L.-H."/>
            <person name="Turgeon B."/>
            <person name="Goodwin S."/>
            <person name="Spatafora J."/>
            <person name="Crous P."/>
            <person name="Grigoriev I."/>
        </authorList>
    </citation>
    <scope>NUCLEOTIDE SEQUENCE</scope>
    <source>
        <strain evidence="4">CBS 133067</strain>
    </source>
</reference>
<protein>
    <submittedName>
        <fullName evidence="4">MFS transporter, MCP family, solute carrier family 16, member 10, variant</fullName>
    </submittedName>
</protein>
<dbReference type="PANTHER" id="PTHR11360">
    <property type="entry name" value="MONOCARBOXYLATE TRANSPORTER"/>
    <property type="match status" value="1"/>
</dbReference>
<feature type="transmembrane region" description="Helical" evidence="3">
    <location>
        <begin position="372"/>
        <end position="396"/>
    </location>
</feature>
<dbReference type="InterPro" id="IPR011701">
    <property type="entry name" value="MFS"/>
</dbReference>
<feature type="transmembrane region" description="Helical" evidence="3">
    <location>
        <begin position="118"/>
        <end position="137"/>
    </location>
</feature>
<dbReference type="InterPro" id="IPR050327">
    <property type="entry name" value="Proton-linked_MCT"/>
</dbReference>
<dbReference type="InterPro" id="IPR036259">
    <property type="entry name" value="MFS_trans_sf"/>
</dbReference>
<keyword evidence="3" id="KW-1133">Transmembrane helix</keyword>
<evidence type="ECO:0000256" key="2">
    <source>
        <dbReference type="ARBA" id="ARBA00006727"/>
    </source>
</evidence>
<feature type="transmembrane region" description="Helical" evidence="3">
    <location>
        <begin position="250"/>
        <end position="266"/>
    </location>
</feature>
<dbReference type="Pfam" id="PF07690">
    <property type="entry name" value="MFS_1"/>
    <property type="match status" value="1"/>
</dbReference>